<sequence>MGVYGTRLHSSTARAPLSRAELSSTSHPHPAEDRVFYSGYSEGASAILSMKLDRGGWMWCVLLLSSLAVAAQPAQFEVDVSGVDEEAGLDDEELKVLMADEEAAAEEEEEEEEEAAVADENHADETDGTASEKDANVSFQVTYKTPVPTGDVYFAETFDDSSLESWKVSKTVKGDADDDIAKYDVGHNTVN</sequence>
<dbReference type="AlphaFoldDB" id="A0A4Z2FA54"/>
<keyword evidence="3" id="KW-1185">Reference proteome</keyword>
<gene>
    <name evidence="2" type="primary">CANX_2</name>
    <name evidence="2" type="ORF">EYF80_051756</name>
</gene>
<dbReference type="EMBL" id="SRLO01001408">
    <property type="protein sequence ID" value="TNN38079.1"/>
    <property type="molecule type" value="Genomic_DNA"/>
</dbReference>
<feature type="compositionally biased region" description="Acidic residues" evidence="1">
    <location>
        <begin position="100"/>
        <end position="117"/>
    </location>
</feature>
<name>A0A4Z2FA54_9TELE</name>
<evidence type="ECO:0000313" key="2">
    <source>
        <dbReference type="EMBL" id="TNN38079.1"/>
    </source>
</evidence>
<feature type="region of interest" description="Disordered" evidence="1">
    <location>
        <begin position="100"/>
        <end position="137"/>
    </location>
</feature>
<evidence type="ECO:0000313" key="3">
    <source>
        <dbReference type="Proteomes" id="UP000314294"/>
    </source>
</evidence>
<accession>A0A4Z2FA54</accession>
<feature type="region of interest" description="Disordered" evidence="1">
    <location>
        <begin position="1"/>
        <end position="32"/>
    </location>
</feature>
<dbReference type="Gene3D" id="2.60.120.200">
    <property type="match status" value="1"/>
</dbReference>
<protein>
    <submittedName>
        <fullName evidence="2">Calnexin</fullName>
    </submittedName>
</protein>
<organism evidence="2 3">
    <name type="scientific">Liparis tanakae</name>
    <name type="common">Tanaka's snailfish</name>
    <dbReference type="NCBI Taxonomy" id="230148"/>
    <lineage>
        <taxon>Eukaryota</taxon>
        <taxon>Metazoa</taxon>
        <taxon>Chordata</taxon>
        <taxon>Craniata</taxon>
        <taxon>Vertebrata</taxon>
        <taxon>Euteleostomi</taxon>
        <taxon>Actinopterygii</taxon>
        <taxon>Neopterygii</taxon>
        <taxon>Teleostei</taxon>
        <taxon>Neoteleostei</taxon>
        <taxon>Acanthomorphata</taxon>
        <taxon>Eupercaria</taxon>
        <taxon>Perciformes</taxon>
        <taxon>Cottioidei</taxon>
        <taxon>Cottales</taxon>
        <taxon>Liparidae</taxon>
        <taxon>Liparis</taxon>
    </lineage>
</organism>
<proteinExistence type="predicted"/>
<evidence type="ECO:0000256" key="1">
    <source>
        <dbReference type="SAM" id="MobiDB-lite"/>
    </source>
</evidence>
<feature type="compositionally biased region" description="Basic and acidic residues" evidence="1">
    <location>
        <begin position="119"/>
        <end position="135"/>
    </location>
</feature>
<dbReference type="OrthoDB" id="1938156at2759"/>
<dbReference type="Proteomes" id="UP000314294">
    <property type="component" value="Unassembled WGS sequence"/>
</dbReference>
<reference evidence="2 3" key="1">
    <citation type="submission" date="2019-03" db="EMBL/GenBank/DDBJ databases">
        <title>First draft genome of Liparis tanakae, snailfish: a comprehensive survey of snailfish specific genes.</title>
        <authorList>
            <person name="Kim W."/>
            <person name="Song I."/>
            <person name="Jeong J.-H."/>
            <person name="Kim D."/>
            <person name="Kim S."/>
            <person name="Ryu S."/>
            <person name="Song J.Y."/>
            <person name="Lee S.K."/>
        </authorList>
    </citation>
    <scope>NUCLEOTIDE SEQUENCE [LARGE SCALE GENOMIC DNA]</scope>
    <source>
        <tissue evidence="2">Muscle</tissue>
    </source>
</reference>
<comment type="caution">
    <text evidence="2">The sequence shown here is derived from an EMBL/GenBank/DDBJ whole genome shotgun (WGS) entry which is preliminary data.</text>
</comment>